<protein>
    <recommendedName>
        <fullName evidence="6">DC1 domain-containing protein</fullName>
    </recommendedName>
</protein>
<reference evidence="7" key="1">
    <citation type="submission" date="2022-04" db="EMBL/GenBank/DDBJ databases">
        <title>A functionally conserved STORR gene fusion in Papaver species that diverged 16.8 million years ago.</title>
        <authorList>
            <person name="Catania T."/>
        </authorList>
    </citation>
    <scope>NUCLEOTIDE SEQUENCE</scope>
    <source>
        <strain evidence="7">S-188037</strain>
    </source>
</reference>
<evidence type="ECO:0000256" key="2">
    <source>
        <dbReference type="ARBA" id="ARBA00022737"/>
    </source>
</evidence>
<dbReference type="AlphaFoldDB" id="A0AAD4TAA7"/>
<evidence type="ECO:0000256" key="4">
    <source>
        <dbReference type="ARBA" id="ARBA00022833"/>
    </source>
</evidence>
<name>A0AAD4TAA7_9MAGN</name>
<dbReference type="SUPFAM" id="SSF57889">
    <property type="entry name" value="Cysteine-rich domain"/>
    <property type="match status" value="1"/>
</dbReference>
<evidence type="ECO:0000313" key="8">
    <source>
        <dbReference type="Proteomes" id="UP001202328"/>
    </source>
</evidence>
<dbReference type="Gene3D" id="3.30.60.90">
    <property type="match status" value="1"/>
</dbReference>
<proteinExistence type="predicted"/>
<keyword evidence="3" id="KW-0863">Zinc-finger</keyword>
<dbReference type="InterPro" id="IPR043145">
    <property type="entry name" value="Znf_ZZ_sf"/>
</dbReference>
<evidence type="ECO:0000256" key="5">
    <source>
        <dbReference type="SAM" id="MobiDB-lite"/>
    </source>
</evidence>
<keyword evidence="4" id="KW-0862">Zinc</keyword>
<keyword evidence="1" id="KW-0479">Metal-binding</keyword>
<dbReference type="Proteomes" id="UP001202328">
    <property type="component" value="Unassembled WGS sequence"/>
</dbReference>
<keyword evidence="8" id="KW-1185">Reference proteome</keyword>
<sequence length="164" mass="18728">MAPWSKTSFPEQNGTLQHITHPHVLIKQTFEDIQNEGYENDEFVCDGCSVEGSGARYHCKQCSFDLHEDCATCPGFLKSPIHPNHPLELIWEGAEKDHTQLRPCDVCGDQVKGLFYKCSSGAPEKRYDDGNHYFFIHPTSKFQPQLHHPTDENHPLRLQPVPML</sequence>
<evidence type="ECO:0000259" key="6">
    <source>
        <dbReference type="Pfam" id="PF03107"/>
    </source>
</evidence>
<evidence type="ECO:0000313" key="7">
    <source>
        <dbReference type="EMBL" id="KAI3945769.1"/>
    </source>
</evidence>
<feature type="region of interest" description="Disordered" evidence="5">
    <location>
        <begin position="145"/>
        <end position="164"/>
    </location>
</feature>
<dbReference type="Pfam" id="PF03107">
    <property type="entry name" value="C1_2"/>
    <property type="match status" value="2"/>
</dbReference>
<feature type="domain" description="DC1" evidence="6">
    <location>
        <begin position="21"/>
        <end position="71"/>
    </location>
</feature>
<evidence type="ECO:0000256" key="1">
    <source>
        <dbReference type="ARBA" id="ARBA00022723"/>
    </source>
</evidence>
<evidence type="ECO:0000256" key="3">
    <source>
        <dbReference type="ARBA" id="ARBA00022771"/>
    </source>
</evidence>
<gene>
    <name evidence="7" type="ORF">MKW98_023043</name>
</gene>
<dbReference type="PANTHER" id="PTHR47841:SF7">
    <property type="entry name" value="CYSTEINE_HISTIDINE-RICH C1 DOMAIN PROTEIN"/>
    <property type="match status" value="1"/>
</dbReference>
<dbReference type="InterPro" id="IPR046349">
    <property type="entry name" value="C1-like_sf"/>
</dbReference>
<dbReference type="EMBL" id="JAJJMB010003726">
    <property type="protein sequence ID" value="KAI3945769.1"/>
    <property type="molecule type" value="Genomic_DNA"/>
</dbReference>
<comment type="caution">
    <text evidence="7">The sequence shown here is derived from an EMBL/GenBank/DDBJ whole genome shotgun (WGS) entry which is preliminary data.</text>
</comment>
<dbReference type="PANTHER" id="PTHR47841">
    <property type="entry name" value="DIACYLGLYCEROL KINASE THETA-LIKE-RELATED"/>
    <property type="match status" value="1"/>
</dbReference>
<dbReference type="GO" id="GO:0008270">
    <property type="term" value="F:zinc ion binding"/>
    <property type="evidence" value="ECO:0007669"/>
    <property type="project" value="UniProtKB-KW"/>
</dbReference>
<keyword evidence="2" id="KW-0677">Repeat</keyword>
<dbReference type="InterPro" id="IPR004146">
    <property type="entry name" value="DC1"/>
</dbReference>
<organism evidence="7 8">
    <name type="scientific">Papaver atlanticum</name>
    <dbReference type="NCBI Taxonomy" id="357466"/>
    <lineage>
        <taxon>Eukaryota</taxon>
        <taxon>Viridiplantae</taxon>
        <taxon>Streptophyta</taxon>
        <taxon>Embryophyta</taxon>
        <taxon>Tracheophyta</taxon>
        <taxon>Spermatophyta</taxon>
        <taxon>Magnoliopsida</taxon>
        <taxon>Ranunculales</taxon>
        <taxon>Papaveraceae</taxon>
        <taxon>Papaveroideae</taxon>
        <taxon>Papaver</taxon>
    </lineage>
</organism>
<feature type="domain" description="DC1" evidence="6">
    <location>
        <begin position="80"/>
        <end position="119"/>
    </location>
</feature>
<accession>A0AAD4TAA7</accession>